<reference evidence="1" key="1">
    <citation type="submission" date="2015-05" db="EMBL/GenBank/DDBJ databases">
        <title>Permanent draft genome of Rhodopirellula islandicus K833.</title>
        <authorList>
            <person name="Kizina J."/>
            <person name="Richter M."/>
            <person name="Glockner F.O."/>
            <person name="Harder J."/>
        </authorList>
    </citation>
    <scope>NUCLEOTIDE SEQUENCE [LARGE SCALE GENOMIC DNA]</scope>
    <source>
        <strain evidence="1">K833</strain>
    </source>
</reference>
<proteinExistence type="predicted"/>
<accession>A0A0J1EMD9</accession>
<keyword evidence="2" id="KW-1185">Reference proteome</keyword>
<evidence type="ECO:0000313" key="2">
    <source>
        <dbReference type="Proteomes" id="UP000036367"/>
    </source>
</evidence>
<protein>
    <submittedName>
        <fullName evidence="1">Uncharacterized protein</fullName>
    </submittedName>
</protein>
<sequence>MLSSINRHPKGVDQLHDLQSERRVCHRCDLASLDDSPRPNCVPITRLQIRH</sequence>
<evidence type="ECO:0000313" key="1">
    <source>
        <dbReference type="EMBL" id="KLU06699.1"/>
    </source>
</evidence>
<gene>
    <name evidence="1" type="ORF">RISK_001263</name>
</gene>
<dbReference type="AlphaFoldDB" id="A0A0J1EMD9"/>
<dbReference type="Proteomes" id="UP000036367">
    <property type="component" value="Unassembled WGS sequence"/>
</dbReference>
<organism evidence="1 2">
    <name type="scientific">Rhodopirellula islandica</name>
    <dbReference type="NCBI Taxonomy" id="595434"/>
    <lineage>
        <taxon>Bacteria</taxon>
        <taxon>Pseudomonadati</taxon>
        <taxon>Planctomycetota</taxon>
        <taxon>Planctomycetia</taxon>
        <taxon>Pirellulales</taxon>
        <taxon>Pirellulaceae</taxon>
        <taxon>Rhodopirellula</taxon>
    </lineage>
</organism>
<name>A0A0J1EMD9_RHOIS</name>
<comment type="caution">
    <text evidence="1">The sequence shown here is derived from an EMBL/GenBank/DDBJ whole genome shotgun (WGS) entry which is preliminary data.</text>
</comment>
<dbReference type="STRING" id="595434.RISK_001263"/>
<dbReference type="EMBL" id="LECT01000013">
    <property type="protein sequence ID" value="KLU06699.1"/>
    <property type="molecule type" value="Genomic_DNA"/>
</dbReference>